<protein>
    <submittedName>
        <fullName evidence="2">EthD family reductase</fullName>
    </submittedName>
</protein>
<dbReference type="GO" id="GO:0016491">
    <property type="term" value="F:oxidoreductase activity"/>
    <property type="evidence" value="ECO:0007669"/>
    <property type="project" value="InterPro"/>
</dbReference>
<organism evidence="2 3">
    <name type="scientific">Bosea spartocytisi</name>
    <dbReference type="NCBI Taxonomy" id="2773451"/>
    <lineage>
        <taxon>Bacteria</taxon>
        <taxon>Pseudomonadati</taxon>
        <taxon>Pseudomonadota</taxon>
        <taxon>Alphaproteobacteria</taxon>
        <taxon>Hyphomicrobiales</taxon>
        <taxon>Boseaceae</taxon>
        <taxon>Bosea</taxon>
    </lineage>
</organism>
<dbReference type="Pfam" id="PF07110">
    <property type="entry name" value="EthD"/>
    <property type="match status" value="1"/>
</dbReference>
<evidence type="ECO:0000259" key="1">
    <source>
        <dbReference type="Pfam" id="PF07110"/>
    </source>
</evidence>
<dbReference type="RefSeq" id="WP_191124331.1">
    <property type="nucleotide sequence ID" value="NZ_JACXWY010000006.1"/>
</dbReference>
<dbReference type="InterPro" id="IPR011008">
    <property type="entry name" value="Dimeric_a/b-barrel"/>
</dbReference>
<dbReference type="EMBL" id="JACXWY010000006">
    <property type="protein sequence ID" value="MBD3846485.1"/>
    <property type="molecule type" value="Genomic_DNA"/>
</dbReference>
<name>A0A927EAQ4_9HYPH</name>
<dbReference type="Gene3D" id="3.30.70.100">
    <property type="match status" value="1"/>
</dbReference>
<accession>A0A927EAQ4</accession>
<comment type="caution">
    <text evidence="2">The sequence shown here is derived from an EMBL/GenBank/DDBJ whole genome shotgun (WGS) entry which is preliminary data.</text>
</comment>
<proteinExistence type="predicted"/>
<gene>
    <name evidence="2" type="ORF">IED13_12325</name>
</gene>
<sequence>MFKRMSILEKRPGDDPAFFSHHWQERHGPLVGRLPAIRSYVQNHVEAVYEPAPFRISGIVELGFDDAAAMDKAFTAETVRAVRADEPQFLGNTTGYVIGASSIRMAEEQGKLIVLAAHGGDRAGLEPIETALRRLPGFVQSIRDDVASTIPRPGSEGASQRVDSFFHLYFSDVAGADRAALQIAAMSDGTAKLGIVRVRTVRIV</sequence>
<dbReference type="SUPFAM" id="SSF54909">
    <property type="entry name" value="Dimeric alpha+beta barrel"/>
    <property type="match status" value="1"/>
</dbReference>
<keyword evidence="3" id="KW-1185">Reference proteome</keyword>
<dbReference type="InterPro" id="IPR009799">
    <property type="entry name" value="EthD_dom"/>
</dbReference>
<dbReference type="NCBIfam" id="TIGR02118">
    <property type="entry name" value="EthD family reductase"/>
    <property type="match status" value="1"/>
</dbReference>
<dbReference type="AlphaFoldDB" id="A0A927EAQ4"/>
<reference evidence="2" key="1">
    <citation type="submission" date="2020-09" db="EMBL/GenBank/DDBJ databases">
        <title>Bosea spartocytisi sp. nov. a root nodule endophyte of Spartocytisus supranubius in the high mountain ecosystem fo the Teide National Park (Canary Islands, Spain).</title>
        <authorList>
            <person name="Pulido-Suarez L."/>
            <person name="Peix A."/>
            <person name="Igual J.M."/>
            <person name="Socas-Perez N."/>
            <person name="Velazquez E."/>
            <person name="Flores-Felix J.D."/>
            <person name="Leon-Barrios M."/>
        </authorList>
    </citation>
    <scope>NUCLEOTIDE SEQUENCE</scope>
    <source>
        <strain evidence="2">SSUT16</strain>
    </source>
</reference>
<evidence type="ECO:0000313" key="3">
    <source>
        <dbReference type="Proteomes" id="UP000619295"/>
    </source>
</evidence>
<dbReference type="Proteomes" id="UP000619295">
    <property type="component" value="Unassembled WGS sequence"/>
</dbReference>
<feature type="domain" description="EthD" evidence="1">
    <location>
        <begin position="11"/>
        <end position="90"/>
    </location>
</feature>
<evidence type="ECO:0000313" key="2">
    <source>
        <dbReference type="EMBL" id="MBD3846485.1"/>
    </source>
</evidence>